<protein>
    <submittedName>
        <fullName evidence="1">Uncharacterized protein</fullName>
    </submittedName>
</protein>
<sequence length="66" mass="7650">MNSAMNIREIDEFIAVLSNTIEMGDVSILTRAIIYYENRIPIQYINMGKNIISELLIEKIESIQIF</sequence>
<reference evidence="1" key="1">
    <citation type="journal article" date="2020" name="Nature">
        <title>Giant virus diversity and host interactions through global metagenomics.</title>
        <authorList>
            <person name="Schulz F."/>
            <person name="Roux S."/>
            <person name="Paez-Espino D."/>
            <person name="Jungbluth S."/>
            <person name="Walsh D.A."/>
            <person name="Denef V.J."/>
            <person name="McMahon K.D."/>
            <person name="Konstantinidis K.T."/>
            <person name="Eloe-Fadrosh E.A."/>
            <person name="Kyrpides N.C."/>
            <person name="Woyke T."/>
        </authorList>
    </citation>
    <scope>NUCLEOTIDE SEQUENCE</scope>
    <source>
        <strain evidence="1">GVMAG-M-3300023174-75</strain>
    </source>
</reference>
<dbReference type="EMBL" id="MN739684">
    <property type="protein sequence ID" value="QHT21034.1"/>
    <property type="molecule type" value="Genomic_DNA"/>
</dbReference>
<evidence type="ECO:0000313" key="1">
    <source>
        <dbReference type="EMBL" id="QHT21034.1"/>
    </source>
</evidence>
<organism evidence="1">
    <name type="scientific">viral metagenome</name>
    <dbReference type="NCBI Taxonomy" id="1070528"/>
    <lineage>
        <taxon>unclassified sequences</taxon>
        <taxon>metagenomes</taxon>
        <taxon>organismal metagenomes</taxon>
    </lineage>
</organism>
<dbReference type="AlphaFoldDB" id="A0A6C0DWI4"/>
<name>A0A6C0DWI4_9ZZZZ</name>
<proteinExistence type="predicted"/>
<accession>A0A6C0DWI4</accession>